<sequence>MPQIESRIPNKSTRCVHCFRETGSVSGKKRSGRPSSLTEVRQCLERSRRKSLRRLSGLSYGTKQRTREPVLPASIMMPYTCFWRPRRNANLSKVLTACTFTFQGLGYRDSLSEDELCSSERRKRERTERDGDPRTQVQQKGARVNM</sequence>
<evidence type="ECO:0000256" key="1">
    <source>
        <dbReference type="SAM" id="MobiDB-lite"/>
    </source>
</evidence>
<reference evidence="2" key="1">
    <citation type="submission" date="2020-11" db="EMBL/GenBank/DDBJ databases">
        <authorList>
            <person name="Tran Van P."/>
        </authorList>
    </citation>
    <scope>NUCLEOTIDE SEQUENCE</scope>
</reference>
<dbReference type="AlphaFoldDB" id="A0A7R9GV56"/>
<evidence type="ECO:0000313" key="2">
    <source>
        <dbReference type="EMBL" id="CAD7397347.1"/>
    </source>
</evidence>
<proteinExistence type="predicted"/>
<feature type="compositionally biased region" description="Basic and acidic residues" evidence="1">
    <location>
        <begin position="118"/>
        <end position="133"/>
    </location>
</feature>
<organism evidence="2">
    <name type="scientific">Timema cristinae</name>
    <name type="common">Walking stick</name>
    <dbReference type="NCBI Taxonomy" id="61476"/>
    <lineage>
        <taxon>Eukaryota</taxon>
        <taxon>Metazoa</taxon>
        <taxon>Ecdysozoa</taxon>
        <taxon>Arthropoda</taxon>
        <taxon>Hexapoda</taxon>
        <taxon>Insecta</taxon>
        <taxon>Pterygota</taxon>
        <taxon>Neoptera</taxon>
        <taxon>Polyneoptera</taxon>
        <taxon>Phasmatodea</taxon>
        <taxon>Timematodea</taxon>
        <taxon>Timematoidea</taxon>
        <taxon>Timematidae</taxon>
        <taxon>Timema</taxon>
    </lineage>
</organism>
<feature type="region of interest" description="Disordered" evidence="1">
    <location>
        <begin position="118"/>
        <end position="146"/>
    </location>
</feature>
<feature type="region of interest" description="Disordered" evidence="1">
    <location>
        <begin position="24"/>
        <end position="64"/>
    </location>
</feature>
<name>A0A7R9GV56_TIMCR</name>
<gene>
    <name evidence="2" type="ORF">TCEB3V08_LOCUS4045</name>
</gene>
<protein>
    <submittedName>
        <fullName evidence="2">Uncharacterized protein</fullName>
    </submittedName>
</protein>
<dbReference type="EMBL" id="OC317509">
    <property type="protein sequence ID" value="CAD7397347.1"/>
    <property type="molecule type" value="Genomic_DNA"/>
</dbReference>
<accession>A0A7R9GV56</accession>